<dbReference type="AlphaFoldDB" id="A0AAV7W4A7"/>
<keyword evidence="3" id="KW-1185">Reference proteome</keyword>
<feature type="region of interest" description="Disordered" evidence="1">
    <location>
        <begin position="64"/>
        <end position="109"/>
    </location>
</feature>
<protein>
    <submittedName>
        <fullName evidence="2">Uncharacterized protein</fullName>
    </submittedName>
</protein>
<evidence type="ECO:0000313" key="2">
    <source>
        <dbReference type="EMBL" id="KAJ1208834.1"/>
    </source>
</evidence>
<accession>A0AAV7W4A7</accession>
<feature type="compositionally biased region" description="Low complexity" evidence="1">
    <location>
        <begin position="97"/>
        <end position="108"/>
    </location>
</feature>
<sequence>MHFQAGDFSELSGALDRGGSVCLSAQGRWELTVPGAIYGLIYSPPGPASVHRLPSVRFLSRFLHRGGGTRPSSRPRPLHLQGPEPQRQVPHRPDWASDPSSRSDQSQPYTTWNPGFWIAPRCCPPLLGSQSAPSFRRGLARALSGRRPEGKPEPGHQATGPPLAAAEMGGGVPPPAAPPHLLQVLRSRPCLSGTPPGLSVGSRPRARFQALPLTRGDRGGKGPPPRPQSGPTSRPRGRRGLPDRTRVSARQTVPLTWCLPPR</sequence>
<gene>
    <name evidence="2" type="ORF">NDU88_004217</name>
</gene>
<evidence type="ECO:0000256" key="1">
    <source>
        <dbReference type="SAM" id="MobiDB-lite"/>
    </source>
</evidence>
<reference evidence="2" key="1">
    <citation type="journal article" date="2022" name="bioRxiv">
        <title>Sequencing and chromosome-scale assembly of the giantPleurodeles waltlgenome.</title>
        <authorList>
            <person name="Brown T."/>
            <person name="Elewa A."/>
            <person name="Iarovenko S."/>
            <person name="Subramanian E."/>
            <person name="Araus A.J."/>
            <person name="Petzold A."/>
            <person name="Susuki M."/>
            <person name="Suzuki K.-i.T."/>
            <person name="Hayashi T."/>
            <person name="Toyoda A."/>
            <person name="Oliveira C."/>
            <person name="Osipova E."/>
            <person name="Leigh N.D."/>
            <person name="Simon A."/>
            <person name="Yun M.H."/>
        </authorList>
    </citation>
    <scope>NUCLEOTIDE SEQUENCE</scope>
    <source>
        <strain evidence="2">20211129_DDA</strain>
        <tissue evidence="2">Liver</tissue>
    </source>
</reference>
<dbReference type="EMBL" id="JANPWB010000002">
    <property type="protein sequence ID" value="KAJ1208834.1"/>
    <property type="molecule type" value="Genomic_DNA"/>
</dbReference>
<name>A0AAV7W4A7_PLEWA</name>
<comment type="caution">
    <text evidence="2">The sequence shown here is derived from an EMBL/GenBank/DDBJ whole genome shotgun (WGS) entry which is preliminary data.</text>
</comment>
<proteinExistence type="predicted"/>
<organism evidence="2 3">
    <name type="scientific">Pleurodeles waltl</name>
    <name type="common">Iberian ribbed newt</name>
    <dbReference type="NCBI Taxonomy" id="8319"/>
    <lineage>
        <taxon>Eukaryota</taxon>
        <taxon>Metazoa</taxon>
        <taxon>Chordata</taxon>
        <taxon>Craniata</taxon>
        <taxon>Vertebrata</taxon>
        <taxon>Euteleostomi</taxon>
        <taxon>Amphibia</taxon>
        <taxon>Batrachia</taxon>
        <taxon>Caudata</taxon>
        <taxon>Salamandroidea</taxon>
        <taxon>Salamandridae</taxon>
        <taxon>Pleurodelinae</taxon>
        <taxon>Pleurodeles</taxon>
    </lineage>
</organism>
<feature type="region of interest" description="Disordered" evidence="1">
    <location>
        <begin position="138"/>
        <end position="262"/>
    </location>
</feature>
<evidence type="ECO:0000313" key="3">
    <source>
        <dbReference type="Proteomes" id="UP001066276"/>
    </source>
</evidence>
<dbReference type="Proteomes" id="UP001066276">
    <property type="component" value="Chromosome 1_2"/>
</dbReference>